<dbReference type="EMBL" id="CP028923">
    <property type="protein sequence ID" value="QCK15134.1"/>
    <property type="molecule type" value="Genomic_DNA"/>
</dbReference>
<evidence type="ECO:0000313" key="2">
    <source>
        <dbReference type="EMBL" id="QCK15134.1"/>
    </source>
</evidence>
<keyword evidence="2" id="KW-0808">Transferase</keyword>
<dbReference type="GO" id="GO:0016740">
    <property type="term" value="F:transferase activity"/>
    <property type="evidence" value="ECO:0007669"/>
    <property type="project" value="UniProtKB-KW"/>
</dbReference>
<dbReference type="Gene3D" id="3.40.630.30">
    <property type="match status" value="1"/>
</dbReference>
<dbReference type="Pfam" id="PF14542">
    <property type="entry name" value="Acetyltransf_CG"/>
    <property type="match status" value="1"/>
</dbReference>
<dbReference type="RefSeq" id="WP_137090719.1">
    <property type="nucleotide sequence ID" value="NZ_CP028923.1"/>
</dbReference>
<organism evidence="2 3">
    <name type="scientific">Mangrovivirga cuniculi</name>
    <dbReference type="NCBI Taxonomy" id="2715131"/>
    <lineage>
        <taxon>Bacteria</taxon>
        <taxon>Pseudomonadati</taxon>
        <taxon>Bacteroidota</taxon>
        <taxon>Cytophagia</taxon>
        <taxon>Cytophagales</taxon>
        <taxon>Mangrovivirgaceae</taxon>
        <taxon>Mangrovivirga</taxon>
    </lineage>
</organism>
<dbReference type="OrthoDB" id="9793389at2"/>
<dbReference type="InterPro" id="IPR045057">
    <property type="entry name" value="Gcn5-rel_NAT"/>
</dbReference>
<proteinExistence type="predicted"/>
<dbReference type="AlphaFoldDB" id="A0A4D7K2N3"/>
<reference evidence="2 3" key="1">
    <citation type="submission" date="2018-04" db="EMBL/GenBank/DDBJ databases">
        <title>Complete genome uncultured novel isolate.</title>
        <authorList>
            <person name="Merlino G."/>
        </authorList>
    </citation>
    <scope>NUCLEOTIDE SEQUENCE [LARGE SCALE GENOMIC DNA]</scope>
    <source>
        <strain evidence="3">R1DC9</strain>
    </source>
</reference>
<dbReference type="PROSITE" id="PS51729">
    <property type="entry name" value="GNAT_YJDJ"/>
    <property type="match status" value="1"/>
</dbReference>
<dbReference type="SUPFAM" id="SSF55729">
    <property type="entry name" value="Acyl-CoA N-acyltransferases (Nat)"/>
    <property type="match status" value="1"/>
</dbReference>
<dbReference type="InterPro" id="IPR016181">
    <property type="entry name" value="Acyl_CoA_acyltransferase"/>
</dbReference>
<dbReference type="KEGG" id="fpf:DCC35_10450"/>
<gene>
    <name evidence="2" type="ORF">DCC35_10450</name>
</gene>
<name>A0A4D7K2N3_9BACT</name>
<evidence type="ECO:0000313" key="3">
    <source>
        <dbReference type="Proteomes" id="UP000298616"/>
    </source>
</evidence>
<dbReference type="Proteomes" id="UP000298616">
    <property type="component" value="Chromosome"/>
</dbReference>
<feature type="domain" description="N-acetyltransferase" evidence="1">
    <location>
        <begin position="10"/>
        <end position="98"/>
    </location>
</feature>
<dbReference type="InterPro" id="IPR031165">
    <property type="entry name" value="GNAT_YJDJ"/>
</dbReference>
<keyword evidence="3" id="KW-1185">Reference proteome</keyword>
<accession>A0A4D7K2N3</accession>
<evidence type="ECO:0000259" key="1">
    <source>
        <dbReference type="PROSITE" id="PS51729"/>
    </source>
</evidence>
<sequence>MNNSLEIIHRDGQSKGVFYIPGKERRRLAEITYSKSGEKYIIIDHTFVTNSLRGQEIGESLVNKVVELAEKQNKKIIPKCPYANKLMKNDSAYNHILA</sequence>
<protein>
    <submittedName>
        <fullName evidence="2">GNAT family N-acetyltransferase</fullName>
    </submittedName>
</protein>
<dbReference type="PANTHER" id="PTHR31435:SF10">
    <property type="entry name" value="BSR4717 PROTEIN"/>
    <property type="match status" value="1"/>
</dbReference>
<dbReference type="PANTHER" id="PTHR31435">
    <property type="entry name" value="PROTEIN NATD1"/>
    <property type="match status" value="1"/>
</dbReference>